<sequence>MVKLRVSAGGSYTDMIVVNCNDELHPVEFETDNFKGRALVRIKDFVGITPDGSAPIYNSDYFKGHNRRFSIQVEGRFKREWDGNQVYFGTDFDRTVKLPSGFEIMFNVAKYIDPVVKTSMSEEGQPWILSPLVSSINSMSAWRPQDAVFPSPPLTPRQSMDFSTAVPPPEQQQQPNYSSSVWGLFGKLKKGNRHSMINLGSSNNLNSNSSSGPASGSSSAPYQGRNISDTQLPLETSATRSSSTISPSPSAGSMDFAGEHDEARTMKKSREIEDAEQQGQFPLGHWRQTVEEDTRFFLANNSKSLTTTQRRKYFQSEANRDAFVFKPENVHAFEFFSPHMDFNTFDIRLGLSMNIRKYLNDQPVRYTCRTLDGSTVFWAVQFELIDD</sequence>
<feature type="region of interest" description="Disordered" evidence="1">
    <location>
        <begin position="147"/>
        <end position="177"/>
    </location>
</feature>
<keyword evidence="4" id="KW-1185">Reference proteome</keyword>
<dbReference type="AlphaFoldDB" id="A0A9P6QHA8"/>
<feature type="compositionally biased region" description="Low complexity" evidence="1">
    <location>
        <begin position="198"/>
        <end position="221"/>
    </location>
</feature>
<proteinExistence type="predicted"/>
<accession>A0A9P6QHA8</accession>
<reference evidence="3" key="1">
    <citation type="journal article" date="2020" name="Fungal Divers.">
        <title>Resolving the Mortierellaceae phylogeny through synthesis of multi-gene phylogenetics and phylogenomics.</title>
        <authorList>
            <person name="Vandepol N."/>
            <person name="Liber J."/>
            <person name="Desiro A."/>
            <person name="Na H."/>
            <person name="Kennedy M."/>
            <person name="Barry K."/>
            <person name="Grigoriev I.V."/>
            <person name="Miller A.N."/>
            <person name="O'Donnell K."/>
            <person name="Stajich J.E."/>
            <person name="Bonito G."/>
        </authorList>
    </citation>
    <scope>NUCLEOTIDE SEQUENCE</scope>
    <source>
        <strain evidence="3">BC1065</strain>
    </source>
</reference>
<feature type="domain" description="Domain of unknown function at the cortex 1" evidence="2">
    <location>
        <begin position="3"/>
        <end position="159"/>
    </location>
</feature>
<evidence type="ECO:0000313" key="4">
    <source>
        <dbReference type="Proteomes" id="UP000807716"/>
    </source>
</evidence>
<protein>
    <recommendedName>
        <fullName evidence="2">Domain of unknown function at the cortex 1 domain-containing protein</fullName>
    </recommendedName>
</protein>
<dbReference type="PANTHER" id="PTHR34826:SF2">
    <property type="entry name" value="UPF0590 PROTEIN C409.17C"/>
    <property type="match status" value="1"/>
</dbReference>
<dbReference type="InterPro" id="IPR013897">
    <property type="entry name" value="Duc1"/>
</dbReference>
<name>A0A9P6QHA8_9FUNG</name>
<feature type="domain" description="Domain of unknown function at the cortex 1" evidence="2">
    <location>
        <begin position="274"/>
        <end position="384"/>
    </location>
</feature>
<dbReference type="PANTHER" id="PTHR34826">
    <property type="entry name" value="UPF0590 PROTEIN C409.17C"/>
    <property type="match status" value="1"/>
</dbReference>
<gene>
    <name evidence="3" type="ORF">DFQ27_005605</name>
</gene>
<evidence type="ECO:0000259" key="2">
    <source>
        <dbReference type="Pfam" id="PF08588"/>
    </source>
</evidence>
<evidence type="ECO:0000256" key="1">
    <source>
        <dbReference type="SAM" id="MobiDB-lite"/>
    </source>
</evidence>
<dbReference type="Proteomes" id="UP000807716">
    <property type="component" value="Unassembled WGS sequence"/>
</dbReference>
<feature type="compositionally biased region" description="Low complexity" evidence="1">
    <location>
        <begin position="236"/>
        <end position="253"/>
    </location>
</feature>
<comment type="caution">
    <text evidence="3">The sequence shown here is derived from an EMBL/GenBank/DDBJ whole genome shotgun (WGS) entry which is preliminary data.</text>
</comment>
<dbReference type="Pfam" id="PF08588">
    <property type="entry name" value="Duc1"/>
    <property type="match status" value="2"/>
</dbReference>
<dbReference type="OrthoDB" id="2119945at2759"/>
<feature type="region of interest" description="Disordered" evidence="1">
    <location>
        <begin position="195"/>
        <end position="284"/>
    </location>
</feature>
<evidence type="ECO:0000313" key="3">
    <source>
        <dbReference type="EMBL" id="KAG0268818.1"/>
    </source>
</evidence>
<organism evidence="3 4">
    <name type="scientific">Actinomortierella ambigua</name>
    <dbReference type="NCBI Taxonomy" id="1343610"/>
    <lineage>
        <taxon>Eukaryota</taxon>
        <taxon>Fungi</taxon>
        <taxon>Fungi incertae sedis</taxon>
        <taxon>Mucoromycota</taxon>
        <taxon>Mortierellomycotina</taxon>
        <taxon>Mortierellomycetes</taxon>
        <taxon>Mortierellales</taxon>
        <taxon>Mortierellaceae</taxon>
        <taxon>Actinomortierella</taxon>
    </lineage>
</organism>
<dbReference type="EMBL" id="JAAAJB010000040">
    <property type="protein sequence ID" value="KAG0268818.1"/>
    <property type="molecule type" value="Genomic_DNA"/>
</dbReference>
<feature type="compositionally biased region" description="Basic and acidic residues" evidence="1">
    <location>
        <begin position="257"/>
        <end position="272"/>
    </location>
</feature>
<feature type="compositionally biased region" description="Polar residues" evidence="1">
    <location>
        <begin position="225"/>
        <end position="234"/>
    </location>
</feature>